<keyword evidence="10" id="KW-1185">Reference proteome</keyword>
<evidence type="ECO:0000259" key="6">
    <source>
        <dbReference type="Pfam" id="PF25919"/>
    </source>
</evidence>
<dbReference type="FunFam" id="2.40.420.20:FF:000003">
    <property type="entry name" value="Cation efflux system protein cusB"/>
    <property type="match status" value="1"/>
</dbReference>
<feature type="compositionally biased region" description="Basic and acidic residues" evidence="5">
    <location>
        <begin position="108"/>
        <end position="152"/>
    </location>
</feature>
<evidence type="ECO:0000313" key="10">
    <source>
        <dbReference type="Proteomes" id="UP000095087"/>
    </source>
</evidence>
<feature type="domain" description="CusB-like barrel-sandwich hybrid" evidence="6">
    <location>
        <begin position="236"/>
        <end position="356"/>
    </location>
</feature>
<feature type="region of interest" description="Disordered" evidence="5">
    <location>
        <begin position="158"/>
        <end position="177"/>
    </location>
</feature>
<dbReference type="AlphaFoldDB" id="A0A1E2RWQ6"/>
<dbReference type="GO" id="GO:0015679">
    <property type="term" value="P:plasma membrane copper ion transport"/>
    <property type="evidence" value="ECO:0007669"/>
    <property type="project" value="TreeGrafter"/>
</dbReference>
<evidence type="ECO:0000256" key="5">
    <source>
        <dbReference type="SAM" id="MobiDB-lite"/>
    </source>
</evidence>
<evidence type="ECO:0000313" key="9">
    <source>
        <dbReference type="EMBL" id="ODA66565.1"/>
    </source>
</evidence>
<dbReference type="GO" id="GO:0022857">
    <property type="term" value="F:transmembrane transporter activity"/>
    <property type="evidence" value="ECO:0007669"/>
    <property type="project" value="InterPro"/>
</dbReference>
<sequence>MKRLNSLALLGAGLAAGIGGSFLYSGYWPEAQPAIAAEQHDHGAAESEAPGHDHADHDHTGQATQPGKSDREILYYRNPMGSPDTSPVPKKDSMGMDYIPVYADEADEKPNDAGHDHQAEDGHAGMDRDSMDHEHHDRGDQSDESDKSSDAGGEREILYYRNPMGLPDTSPVPKKDSMGMDYIPVYADEAEDGDTVKVSLDKIQRSGVKTEKVGRKALSRQVRGVGTVEHDESTISVVTVRSDGYIEDLFVDRRGQHVKAGEPMFRFYSSQIQLAQVDLLVSLRSRSRTGSDREVEGAIQKLRNLDVPQSRIDEVIETKKNPRTLDWPAPATGHVMSKNVLKGQFVEAGDELFRIANTDHVWVVAEVAEADIGEVAVGTPATVILRAFPNKPHEGKVTFVYPHMTNMQTRTVPVRIELPNPDGEMLPGMYADVVFHVGAEAPDVVAVPDDSVIDSGARTVVLIAKGEGRFQPREVTLGRRGEDYVEILKGVSEGEEVVTSATFLIDSESKLKAALQAFDRDETQEGMAKDGKGEGCPKRE</sequence>
<evidence type="ECO:0000259" key="8">
    <source>
        <dbReference type="Pfam" id="PF25975"/>
    </source>
</evidence>
<dbReference type="InterPro" id="IPR051909">
    <property type="entry name" value="MFP_Cation_Efflux"/>
</dbReference>
<comment type="caution">
    <text evidence="9">The sequence shown here is derived from an EMBL/GenBank/DDBJ whole genome shotgun (WGS) entry which is preliminary data.</text>
</comment>
<dbReference type="Proteomes" id="UP000095087">
    <property type="component" value="Unassembled WGS sequence"/>
</dbReference>
<evidence type="ECO:0000256" key="2">
    <source>
        <dbReference type="ARBA" id="ARBA00022448"/>
    </source>
</evidence>
<dbReference type="FunFam" id="2.40.30.170:FF:000010">
    <property type="entry name" value="Efflux RND transporter periplasmic adaptor subunit"/>
    <property type="match status" value="1"/>
</dbReference>
<dbReference type="InterPro" id="IPR058790">
    <property type="entry name" value="BSH_CusB"/>
</dbReference>
<dbReference type="Pfam" id="PF25919">
    <property type="entry name" value="BSH_CusB"/>
    <property type="match status" value="1"/>
</dbReference>
<feature type="compositionally biased region" description="Basic and acidic residues" evidence="5">
    <location>
        <begin position="38"/>
        <end position="60"/>
    </location>
</feature>
<dbReference type="STRING" id="1177755.A7A08_02332"/>
<feature type="region of interest" description="Disordered" evidence="5">
    <location>
        <begin position="37"/>
        <end position="152"/>
    </location>
</feature>
<keyword evidence="4" id="KW-0406">Ion transport</keyword>
<evidence type="ECO:0000256" key="4">
    <source>
        <dbReference type="ARBA" id="ARBA00023065"/>
    </source>
</evidence>
<dbReference type="InterPro" id="IPR058649">
    <property type="entry name" value="CzcB_C"/>
</dbReference>
<dbReference type="NCBIfam" id="TIGR01730">
    <property type="entry name" value="RND_mfp"/>
    <property type="match status" value="1"/>
</dbReference>
<gene>
    <name evidence="9" type="ORF">A7A08_02332</name>
</gene>
<evidence type="ECO:0000256" key="3">
    <source>
        <dbReference type="ARBA" id="ARBA00022729"/>
    </source>
</evidence>
<dbReference type="SUPFAM" id="SSF111369">
    <property type="entry name" value="HlyD-like secretion proteins"/>
    <property type="match status" value="1"/>
</dbReference>
<proteinExistence type="inferred from homology"/>
<feature type="domain" description="CusB-like beta-barrel" evidence="7">
    <location>
        <begin position="361"/>
        <end position="435"/>
    </location>
</feature>
<dbReference type="PANTHER" id="PTHR30097:SF15">
    <property type="entry name" value="CATION EFFLUX SYSTEM PROTEIN CUSB"/>
    <property type="match status" value="1"/>
</dbReference>
<dbReference type="Pfam" id="PF25975">
    <property type="entry name" value="CzcB_C"/>
    <property type="match status" value="1"/>
</dbReference>
<dbReference type="GO" id="GO:0060003">
    <property type="term" value="P:copper ion export"/>
    <property type="evidence" value="ECO:0007669"/>
    <property type="project" value="TreeGrafter"/>
</dbReference>
<dbReference type="PATRIC" id="fig|1177755.3.peg.2349"/>
<name>A0A1E2RWQ6_9HYPH</name>
<dbReference type="GO" id="GO:0030288">
    <property type="term" value="C:outer membrane-bounded periplasmic space"/>
    <property type="evidence" value="ECO:0007669"/>
    <property type="project" value="TreeGrafter"/>
</dbReference>
<dbReference type="RefSeq" id="WP_069095548.1">
    <property type="nucleotide sequence ID" value="NZ_MASI01000006.1"/>
</dbReference>
<accession>A0A1E2RWQ6</accession>
<reference evidence="9 10" key="1">
    <citation type="submission" date="2016-07" db="EMBL/GenBank/DDBJ databases">
        <title>Draft genome sequence of Methyloligella halotolerans C2T (VKM B-2706T=CCUG 61687T=DSM 25045T), a halotolerant polyhydroxybutyrate accumulating methylotroph.</title>
        <authorList>
            <person name="Vasilenko O.V."/>
            <person name="Doronina N.V."/>
            <person name="Poroshina M.N."/>
            <person name="Tarlachkov S.V."/>
            <person name="Trotsenko Y.A."/>
        </authorList>
    </citation>
    <scope>NUCLEOTIDE SEQUENCE [LARGE SCALE GENOMIC DNA]</scope>
    <source>
        <strain evidence="9 10">VKM B-2706</strain>
    </source>
</reference>
<dbReference type="PANTHER" id="PTHR30097">
    <property type="entry name" value="CATION EFFLUX SYSTEM PROTEIN CUSB"/>
    <property type="match status" value="1"/>
</dbReference>
<dbReference type="GO" id="GO:0046914">
    <property type="term" value="F:transition metal ion binding"/>
    <property type="evidence" value="ECO:0007669"/>
    <property type="project" value="TreeGrafter"/>
</dbReference>
<dbReference type="Pfam" id="PF25954">
    <property type="entry name" value="Beta-barrel_RND_2"/>
    <property type="match status" value="1"/>
</dbReference>
<feature type="domain" description="CzcB-like C-terminal circularly permuted SH3-like" evidence="8">
    <location>
        <begin position="445"/>
        <end position="505"/>
    </location>
</feature>
<dbReference type="InterPro" id="IPR058792">
    <property type="entry name" value="Beta-barrel_RND_2"/>
</dbReference>
<protein>
    <submittedName>
        <fullName evidence="9">Cation efflux system protein CusB</fullName>
    </submittedName>
</protein>
<dbReference type="Gene3D" id="2.40.420.20">
    <property type="match status" value="1"/>
</dbReference>
<organism evidence="9 10">
    <name type="scientific">Methyloligella halotolerans</name>
    <dbReference type="NCBI Taxonomy" id="1177755"/>
    <lineage>
        <taxon>Bacteria</taxon>
        <taxon>Pseudomonadati</taxon>
        <taxon>Pseudomonadota</taxon>
        <taxon>Alphaproteobacteria</taxon>
        <taxon>Hyphomicrobiales</taxon>
        <taxon>Hyphomicrobiaceae</taxon>
        <taxon>Methyloligella</taxon>
    </lineage>
</organism>
<feature type="region of interest" description="Disordered" evidence="5">
    <location>
        <begin position="518"/>
        <end position="540"/>
    </location>
</feature>
<dbReference type="GO" id="GO:0016020">
    <property type="term" value="C:membrane"/>
    <property type="evidence" value="ECO:0007669"/>
    <property type="project" value="InterPro"/>
</dbReference>
<dbReference type="Gene3D" id="2.40.30.170">
    <property type="match status" value="1"/>
</dbReference>
<dbReference type="InterPro" id="IPR006143">
    <property type="entry name" value="RND_pump_MFP"/>
</dbReference>
<comment type="similarity">
    <text evidence="1">Belongs to the membrane fusion protein (MFP) (TC 8.A.1) family.</text>
</comment>
<keyword evidence="3" id="KW-0732">Signal</keyword>
<keyword evidence="2" id="KW-0813">Transport</keyword>
<dbReference type="EMBL" id="MASI01000006">
    <property type="protein sequence ID" value="ODA66565.1"/>
    <property type="molecule type" value="Genomic_DNA"/>
</dbReference>
<evidence type="ECO:0000256" key="1">
    <source>
        <dbReference type="ARBA" id="ARBA00009477"/>
    </source>
</evidence>
<evidence type="ECO:0000259" key="7">
    <source>
        <dbReference type="Pfam" id="PF25954"/>
    </source>
</evidence>